<feature type="region of interest" description="Disordered" evidence="3">
    <location>
        <begin position="123"/>
        <end position="146"/>
    </location>
</feature>
<dbReference type="InterPro" id="IPR017243">
    <property type="entry name" value="Bloc1s5"/>
</dbReference>
<accession>A0A914ZVF5</accession>
<dbReference type="GO" id="GO:0031083">
    <property type="term" value="C:BLOC-1 complex"/>
    <property type="evidence" value="ECO:0007669"/>
    <property type="project" value="InterPro"/>
</dbReference>
<dbReference type="WBParaSite" id="PgB24X_g017_t01">
    <property type="protein sequence ID" value="PgB24X_g017_t01"/>
    <property type="gene ID" value="PgB24X_g017"/>
</dbReference>
<evidence type="ECO:0000256" key="1">
    <source>
        <dbReference type="ARBA" id="ARBA00010754"/>
    </source>
</evidence>
<proteinExistence type="inferred from homology"/>
<reference evidence="5" key="1">
    <citation type="submission" date="2022-11" db="UniProtKB">
        <authorList>
            <consortium name="WormBaseParasite"/>
        </authorList>
    </citation>
    <scope>IDENTIFICATION</scope>
</reference>
<evidence type="ECO:0000313" key="5">
    <source>
        <dbReference type="WBParaSite" id="PgB24X_g017_t01"/>
    </source>
</evidence>
<evidence type="ECO:0000256" key="2">
    <source>
        <dbReference type="ARBA" id="ARBA00019580"/>
    </source>
</evidence>
<dbReference type="GO" id="GO:0030133">
    <property type="term" value="C:transport vesicle"/>
    <property type="evidence" value="ECO:0007669"/>
    <property type="project" value="InterPro"/>
</dbReference>
<evidence type="ECO:0000313" key="4">
    <source>
        <dbReference type="Proteomes" id="UP000887569"/>
    </source>
</evidence>
<comment type="similarity">
    <text evidence="1">Belongs to the BLOC1S5 family.</text>
</comment>
<sequence length="178" mass="20316">SIAAVISDIDLVGEQIFDHTPLIRKEIEKFLNNFERNERHKEFDGIIRASHSLVEATDTTLESLIAEGALERLSEEIKSVADAVTSLTVPTFKQEHDDYLGSVKRSQAEQIRIVDAEVDRQRRALRERSSREGTADSLTSPDMSTTSEHMKQFGYDVLLHFVRLMLAQIIERFIFAIR</sequence>
<name>A0A914ZVF5_PARUN</name>
<feature type="compositionally biased region" description="Basic and acidic residues" evidence="3">
    <location>
        <begin position="123"/>
        <end position="134"/>
    </location>
</feature>
<dbReference type="AlphaFoldDB" id="A0A914ZVF5"/>
<dbReference type="Pfam" id="PF14942">
    <property type="entry name" value="Muted"/>
    <property type="match status" value="1"/>
</dbReference>
<protein>
    <recommendedName>
        <fullName evidence="2">Biogenesis of lysosome-related organelles complex 1 subunit 5</fullName>
    </recommendedName>
</protein>
<dbReference type="Proteomes" id="UP000887569">
    <property type="component" value="Unplaced"/>
</dbReference>
<organism evidence="4 5">
    <name type="scientific">Parascaris univalens</name>
    <name type="common">Nematode worm</name>
    <dbReference type="NCBI Taxonomy" id="6257"/>
    <lineage>
        <taxon>Eukaryota</taxon>
        <taxon>Metazoa</taxon>
        <taxon>Ecdysozoa</taxon>
        <taxon>Nematoda</taxon>
        <taxon>Chromadorea</taxon>
        <taxon>Rhabditida</taxon>
        <taxon>Spirurina</taxon>
        <taxon>Ascaridomorpha</taxon>
        <taxon>Ascaridoidea</taxon>
        <taxon>Ascarididae</taxon>
        <taxon>Parascaris</taxon>
    </lineage>
</organism>
<keyword evidence="4" id="KW-1185">Reference proteome</keyword>
<feature type="compositionally biased region" description="Polar residues" evidence="3">
    <location>
        <begin position="136"/>
        <end position="146"/>
    </location>
</feature>
<evidence type="ECO:0000256" key="3">
    <source>
        <dbReference type="SAM" id="MobiDB-lite"/>
    </source>
</evidence>